<evidence type="ECO:0000313" key="2">
    <source>
        <dbReference type="EMBL" id="ELA42660.1"/>
    </source>
</evidence>
<evidence type="ECO:0000259" key="1">
    <source>
        <dbReference type="Pfam" id="PF00134"/>
    </source>
</evidence>
<dbReference type="InParanoid" id="L2GQ98"/>
<proteinExistence type="predicted"/>
<dbReference type="Gene3D" id="1.10.472.10">
    <property type="entry name" value="Cyclin-like"/>
    <property type="match status" value="1"/>
</dbReference>
<feature type="domain" description="Cyclin N-terminal" evidence="1">
    <location>
        <begin position="220"/>
        <end position="310"/>
    </location>
</feature>
<dbReference type="AlphaFoldDB" id="L2GQ98"/>
<dbReference type="VEuPathDB" id="MicrosporidiaDB:VICG_00412"/>
<accession>L2GQ98</accession>
<organism evidence="2 3">
    <name type="scientific">Vittaforma corneae (strain ATCC 50505)</name>
    <name type="common">Microsporidian parasite</name>
    <name type="synonym">Nosema corneum</name>
    <dbReference type="NCBI Taxonomy" id="993615"/>
    <lineage>
        <taxon>Eukaryota</taxon>
        <taxon>Fungi</taxon>
        <taxon>Fungi incertae sedis</taxon>
        <taxon>Microsporidia</taxon>
        <taxon>Nosematidae</taxon>
        <taxon>Vittaforma</taxon>
    </lineage>
</organism>
<evidence type="ECO:0000313" key="3">
    <source>
        <dbReference type="Proteomes" id="UP000011082"/>
    </source>
</evidence>
<dbReference type="HOGENOM" id="CLU_821832_0_0_1"/>
<gene>
    <name evidence="2" type="ORF">VICG_00412</name>
</gene>
<dbReference type="GeneID" id="19881130"/>
<dbReference type="EMBL" id="JH370131">
    <property type="protein sequence ID" value="ELA42660.1"/>
    <property type="molecule type" value="Genomic_DNA"/>
</dbReference>
<dbReference type="Pfam" id="PF00134">
    <property type="entry name" value="Cyclin_N"/>
    <property type="match status" value="1"/>
</dbReference>
<dbReference type="InterPro" id="IPR006671">
    <property type="entry name" value="Cyclin_N"/>
</dbReference>
<protein>
    <recommendedName>
        <fullName evidence="1">Cyclin N-terminal domain-containing protein</fullName>
    </recommendedName>
</protein>
<sequence length="338" mass="38807">MHNGALACTNLSERLVAVQYTYNSQGRYSTEGSSHSKVNISYQTTPNRTQHKKDLDCASTEGYYHQIRMDSETAIALSLRSGTYAGKFNTDTRKPSFQHCPFGYFYSPNPALSKDAHTPYKEIQSEKFFQNQNSHAFNHDFQSFQGSYLSNKNDELPCYYTDRAMCSVETPPSVGYDDTFILKLRHRYYHSLEDFFSSFVCTEMIFNALIFKLIGCRHTAIWISKLKSMISFLPKTLLLGYILILRLTNSTPLELSVDIPQIYLACCITASKSQYDSHVSNINFINEDMDVKKINYLEGLVLNCLKYEINISSDDIWNAVEEISRINTSETCPSFMYY</sequence>
<keyword evidence="3" id="KW-1185">Reference proteome</keyword>
<dbReference type="Proteomes" id="UP000011082">
    <property type="component" value="Unassembled WGS sequence"/>
</dbReference>
<name>L2GQ98_VITCO</name>
<reference evidence="3" key="1">
    <citation type="submission" date="2011-05" db="EMBL/GenBank/DDBJ databases">
        <title>The genome sequence of Vittaforma corneae strain ATCC 50505.</title>
        <authorList>
            <consortium name="The Broad Institute Genome Sequencing Platform"/>
            <person name="Cuomo C."/>
            <person name="Didier E."/>
            <person name="Bowers L."/>
            <person name="Young S.K."/>
            <person name="Zeng Q."/>
            <person name="Gargeya S."/>
            <person name="Fitzgerald M."/>
            <person name="Haas B."/>
            <person name="Abouelleil A."/>
            <person name="Alvarado L."/>
            <person name="Arachchi H.M."/>
            <person name="Berlin A."/>
            <person name="Chapman S.B."/>
            <person name="Gearin G."/>
            <person name="Goldberg J."/>
            <person name="Griggs A."/>
            <person name="Gujja S."/>
            <person name="Hansen M."/>
            <person name="Heiman D."/>
            <person name="Howarth C."/>
            <person name="Larimer J."/>
            <person name="Lui A."/>
            <person name="MacDonald P.J.P."/>
            <person name="McCowen C."/>
            <person name="Montmayeur A."/>
            <person name="Murphy C."/>
            <person name="Neiman D."/>
            <person name="Pearson M."/>
            <person name="Priest M."/>
            <person name="Roberts A."/>
            <person name="Saif S."/>
            <person name="Shea T."/>
            <person name="Sisk P."/>
            <person name="Stolte C."/>
            <person name="Sykes S."/>
            <person name="Wortman J."/>
            <person name="Nusbaum C."/>
            <person name="Birren B."/>
        </authorList>
    </citation>
    <scope>NUCLEOTIDE SEQUENCE [LARGE SCALE GENOMIC DNA]</scope>
    <source>
        <strain evidence="3">ATCC 50505</strain>
    </source>
</reference>
<dbReference type="RefSeq" id="XP_007603865.1">
    <property type="nucleotide sequence ID" value="XM_007603803.1"/>
</dbReference>